<evidence type="ECO:0000256" key="2">
    <source>
        <dbReference type="ARBA" id="ARBA00022448"/>
    </source>
</evidence>
<dbReference type="GO" id="GO:0006606">
    <property type="term" value="P:protein import into nucleus"/>
    <property type="evidence" value="ECO:0007669"/>
    <property type="project" value="TreeGrafter"/>
</dbReference>
<keyword evidence="6" id="KW-0906">Nuclear pore complex</keyword>
<keyword evidence="7" id="KW-0539">Nucleus</keyword>
<dbReference type="OrthoDB" id="102511at2759"/>
<dbReference type="GO" id="GO:0006405">
    <property type="term" value="P:RNA export from nucleus"/>
    <property type="evidence" value="ECO:0007669"/>
    <property type="project" value="TreeGrafter"/>
</dbReference>
<evidence type="ECO:0000313" key="10">
    <source>
        <dbReference type="EMBL" id="PWN34098.1"/>
    </source>
</evidence>
<dbReference type="PANTHER" id="PTHR31431:SF1">
    <property type="entry name" value="NUCLEOPORIN NUP188"/>
    <property type="match status" value="1"/>
</dbReference>
<evidence type="ECO:0000259" key="9">
    <source>
        <dbReference type="Pfam" id="PF21093"/>
    </source>
</evidence>
<keyword evidence="11" id="KW-1185">Reference proteome</keyword>
<evidence type="ECO:0000256" key="8">
    <source>
        <dbReference type="SAM" id="MobiDB-lite"/>
    </source>
</evidence>
<evidence type="ECO:0000256" key="1">
    <source>
        <dbReference type="ARBA" id="ARBA00004567"/>
    </source>
</evidence>
<dbReference type="PANTHER" id="PTHR31431">
    <property type="entry name" value="NUCLEOPORIN NUP188 HOMOLOG"/>
    <property type="match status" value="1"/>
</dbReference>
<organism evidence="10 11">
    <name type="scientific">Meira miltonrushii</name>
    <dbReference type="NCBI Taxonomy" id="1280837"/>
    <lineage>
        <taxon>Eukaryota</taxon>
        <taxon>Fungi</taxon>
        <taxon>Dikarya</taxon>
        <taxon>Basidiomycota</taxon>
        <taxon>Ustilaginomycotina</taxon>
        <taxon>Exobasidiomycetes</taxon>
        <taxon>Exobasidiales</taxon>
        <taxon>Brachybasidiaceae</taxon>
        <taxon>Meira</taxon>
    </lineage>
</organism>
<evidence type="ECO:0000313" key="11">
    <source>
        <dbReference type="Proteomes" id="UP000245771"/>
    </source>
</evidence>
<dbReference type="Pfam" id="PF21093">
    <property type="entry name" value="Nup188_N-subdom_III"/>
    <property type="match status" value="1"/>
</dbReference>
<name>A0A316VAJ1_9BASI</name>
<feature type="region of interest" description="Disordered" evidence="8">
    <location>
        <begin position="2079"/>
        <end position="2104"/>
    </location>
</feature>
<dbReference type="Gene3D" id="1.25.10.70">
    <property type="match status" value="1"/>
</dbReference>
<dbReference type="EMBL" id="KZ819604">
    <property type="protein sequence ID" value="PWN34098.1"/>
    <property type="molecule type" value="Genomic_DNA"/>
</dbReference>
<accession>A0A316VAJ1</accession>
<protein>
    <recommendedName>
        <fullName evidence="9">Nucleoporin Nup188 N-terminal subdomain III domain-containing protein</fullName>
    </recommendedName>
</protein>
<dbReference type="InterPro" id="IPR048883">
    <property type="entry name" value="Nup188_N-subdom_III"/>
</dbReference>
<evidence type="ECO:0000256" key="4">
    <source>
        <dbReference type="ARBA" id="ARBA00022927"/>
    </source>
</evidence>
<evidence type="ECO:0000256" key="3">
    <source>
        <dbReference type="ARBA" id="ARBA00022816"/>
    </source>
</evidence>
<sequence>MALSAEAGPSSLPERVSRSPLSTFRQLNDALEAANSTVPTAIIHKKLKEALPVLKSVYKQKRTLVVNESKTNLDESLNNVAKQCAILHQVEESEMKSLLRLYLDSEDVRLDLLTSRSRSISRPLMPSRSVHGRQSVAPGSEDVNTQLIDALSIFYCEEQLYAIRCISALLRIGDDNYHDLHNIAEEILGQFLDQDFALQCLARVETLCALSLSDSVREVPRYSTFWSKHSVREQIGLLECVFLAYYSRLESSAKFVEKVHSIIQSTNFGQNHSCAGFFDAEATSLLDNLSYLLILLAIESLDIEKLVDGDNFLTLGRPSAEDDARRQLIDAPEIVEKVIDYLRSSTTRDHLRGPLLIGWALFVSRMDGAVCDWTEARGTERLPKHLQALNVALEKRGGSGSLWPELVSAALSPELGVFSTLYNLVKSPLIRWDARSKFAIAVAPSSSLAMRAVMKGFVLSINELVKPEYISDYMSFIDIWQTTFANDDDVDRQVIGQATDGAAALCAQFWEVDYQHEQRRALIDTATRRFPVSFRPLIRLCKALSGSSPGALHTSDEAFKASTAVYNYLAEVQTITHVLNASSSLSAPFEVIDDPEDPTKIVHRAKGTIPVFGRHLQIPAGATGKMISAEDQAAIIMIWDISETPYSIWRLGRDVLAGFAGLLDRKDDFTSQSNTRPKDAAVFDEKAKIASFASLAPDESQTFDGDVAADIMDLFASILSTESRVAVELIVHLEGNDIGTTSIAQPSALDAHKPTLISITTGILNQALSSPSSASRVIISSYRLLTFLISATQSQAVWPSLRSSGLLIGSHGVRSLLTRYDASQSIESSTLLAHETSIGKYAGLLSLLNLHHALLADVLQTTYSLSQVESEVKVDVILRSLRFITDQVWLEYQGWKYVNIRQRIEIGRKCVQIYQRILDDETLRFATTTSNRIYHWMAETFVSQNATALMLSPLINAIGSSIPFIHGLQRSSRQIEVELAREHVEACLRFTRTLIDARREAITSMPDRHVHEPISLLGLLERVFLGESVFQNFNPSATMKKRKLQSNASTSVDSLDDKSLANALFQLIFTSHSLGGRIEAVRLITTICGSISDAQRLSTGPPLVSRLGSVVDMEDVMTNLIDLVEDSDQDDQLRAFSFNMLSALVKSQPGIATLLLTGQHVADGMQFDEKGESTEKEGSADQRTAVQVAAKLVEDAAKNYSDVQSDISQMRILQASLKFLESAWSHVGSYQKSLGALRQSKGFWSAIIKIGTEHDVILSPTEPGSIEVEDGVCKTDRDGPIGIAAIIKSCSALALQLIAADVAFPLLPTKTGNSKVASLEELLELLKSEKKFGKSLQSVIGVEYDPFRQLDVTQRIEATFPELLLEHFRLPVKLDENDERRQYGCQYVYNLETFRFKLDGLIRASIQSGDLDHSMIDTDANLQATILVAGVNLNWSAIDAQSMVIRAWTNLLSVSIGAIFTRFDEDKALARQLRSTIANVWLESSKTINSEQAGNEIAQDMHGLRVAFLAVLLDVAWTCLPLSNNDLTEEDKTVTLSVMDQVVGLFTHPVLSIVDIMKKAHLHQESSLHRDIARINLLTMQRYRLIFRQSSIGGKEGSIGRSELLRSLKKQAEILNTQTITFTRLALDKCLSLLDVRRAEVGDEYVDRATLILNHDLQLFLSGLAIQLHQDCELSVHSWSPRLHSSALLSAAFDLFSRSTSPVHHLLPAGNSTHGDSDNNGYVDELGSGLVPPYWDSLLQFFLELACQTTTAEVLILAGATNALNVNAISLALDQALSASRSDLARIPPRLENGSTENALYVQWVKMLRILVALMNSLDNIPRSSFVGQEVMSFFNIYHSAIEYSFQRPLFQATSTMGMRAILAGTRQFDNTRTAILTSETITVNQLHEMDLIFNIYHHILQHVQKNQRPDSKGWKANSTLLINKFVKHATLRLQECVHLLQHPHELLALLGLDEKQKDLKSHPNHKSTVAMATRLLMQTSINIVKSFWSLTTGMDTLCSSDASLWNLDHVLVVPTIGTSPSRPSSIGTLLDLAGYLTESLERLDSSKGEVNDKSALVAAMEQTVSLASTQLGLAMHGRSVENQGGPTSTTNKGEDAQGQDASTLSKAANVHSLEVEVGLGRDVCQSSESAKAAIHGRKESTAYLDIILAFQRKWLISSE</sequence>
<keyword evidence="5" id="KW-0811">Translocation</keyword>
<dbReference type="InterPro" id="IPR044840">
    <property type="entry name" value="Nup188"/>
</dbReference>
<feature type="domain" description="Nucleoporin Nup188 N-terminal subdomain III" evidence="9">
    <location>
        <begin position="755"/>
        <end position="1000"/>
    </location>
</feature>
<dbReference type="GO" id="GO:0017056">
    <property type="term" value="F:structural constituent of nuclear pore"/>
    <property type="evidence" value="ECO:0007669"/>
    <property type="project" value="InterPro"/>
</dbReference>
<evidence type="ECO:0000256" key="6">
    <source>
        <dbReference type="ARBA" id="ARBA00023132"/>
    </source>
</evidence>
<dbReference type="RefSeq" id="XP_025354400.1">
    <property type="nucleotide sequence ID" value="XM_025499205.1"/>
</dbReference>
<gene>
    <name evidence="10" type="ORF">FA14DRAFT_161630</name>
</gene>
<dbReference type="GeneID" id="37020986"/>
<dbReference type="Proteomes" id="UP000245771">
    <property type="component" value="Unassembled WGS sequence"/>
</dbReference>
<feature type="compositionally biased region" description="Polar residues" evidence="8">
    <location>
        <begin position="2081"/>
        <end position="2092"/>
    </location>
</feature>
<dbReference type="STRING" id="1280837.A0A316VAJ1"/>
<reference evidence="10 11" key="1">
    <citation type="journal article" date="2018" name="Mol. Biol. Evol.">
        <title>Broad Genomic Sampling Reveals a Smut Pathogenic Ancestry of the Fungal Clade Ustilaginomycotina.</title>
        <authorList>
            <person name="Kijpornyongpan T."/>
            <person name="Mondo S.J."/>
            <person name="Barry K."/>
            <person name="Sandor L."/>
            <person name="Lee J."/>
            <person name="Lipzen A."/>
            <person name="Pangilinan J."/>
            <person name="LaButti K."/>
            <person name="Hainaut M."/>
            <person name="Henrissat B."/>
            <person name="Grigoriev I.V."/>
            <person name="Spatafora J.W."/>
            <person name="Aime M.C."/>
        </authorList>
    </citation>
    <scope>NUCLEOTIDE SEQUENCE [LARGE SCALE GENOMIC DNA]</scope>
    <source>
        <strain evidence="10 11">MCA 3882</strain>
    </source>
</reference>
<keyword evidence="4" id="KW-0653">Protein transport</keyword>
<comment type="subcellular location">
    <subcellularLocation>
        <location evidence="1">Nucleus</location>
        <location evidence="1">Nuclear pore complex</location>
    </subcellularLocation>
</comment>
<proteinExistence type="predicted"/>
<keyword evidence="3" id="KW-0509">mRNA transport</keyword>
<evidence type="ECO:0000256" key="5">
    <source>
        <dbReference type="ARBA" id="ARBA00023010"/>
    </source>
</evidence>
<keyword evidence="2" id="KW-0813">Transport</keyword>
<dbReference type="InParanoid" id="A0A316VAJ1"/>
<dbReference type="GO" id="GO:0044611">
    <property type="term" value="C:nuclear pore inner ring"/>
    <property type="evidence" value="ECO:0007669"/>
    <property type="project" value="TreeGrafter"/>
</dbReference>
<dbReference type="GO" id="GO:0051028">
    <property type="term" value="P:mRNA transport"/>
    <property type="evidence" value="ECO:0007669"/>
    <property type="project" value="UniProtKB-KW"/>
</dbReference>
<evidence type="ECO:0000256" key="7">
    <source>
        <dbReference type="ARBA" id="ARBA00023242"/>
    </source>
</evidence>